<dbReference type="InterPro" id="IPR011990">
    <property type="entry name" value="TPR-like_helical_dom_sf"/>
</dbReference>
<protein>
    <recommendedName>
        <fullName evidence="2">SPOR domain-containing protein</fullName>
    </recommendedName>
</protein>
<name>A0A5P9NFT0_9GAMM</name>
<dbReference type="AlphaFoldDB" id="A0A5P9NFT0"/>
<dbReference type="InterPro" id="IPR052748">
    <property type="entry name" value="ISR_Activator"/>
</dbReference>
<accession>A0A5P9NFT0</accession>
<evidence type="ECO:0000259" key="2">
    <source>
        <dbReference type="PROSITE" id="PS51724"/>
    </source>
</evidence>
<dbReference type="InterPro" id="IPR036680">
    <property type="entry name" value="SPOR-like_sf"/>
</dbReference>
<dbReference type="Proteomes" id="UP000326287">
    <property type="component" value="Chromosome"/>
</dbReference>
<dbReference type="SUPFAM" id="SSF81901">
    <property type="entry name" value="HCP-like"/>
    <property type="match status" value="1"/>
</dbReference>
<dbReference type="Gene3D" id="3.30.70.1070">
    <property type="entry name" value="Sporulation related repeat"/>
    <property type="match status" value="1"/>
</dbReference>
<dbReference type="InterPro" id="IPR007730">
    <property type="entry name" value="SPOR-like_dom"/>
</dbReference>
<dbReference type="GO" id="GO:0042834">
    <property type="term" value="F:peptidoglycan binding"/>
    <property type="evidence" value="ECO:0007669"/>
    <property type="project" value="InterPro"/>
</dbReference>
<sequence>MSNQRQNLVRCAPLIAALTLAAGIAHANTMDQAFDAFERGDTLTAVAIWKTLAADGNATAQLNLGQVYRQGKGIPQDDSEAITWYTLAARNGSETARYTLALMHEHGRATEADLVAAGINSSTEMGPTETASPVETKAPPPQPINWLAAQPADTWLIQLIAASAEKSVQEFATRNLNPDIHPYRVVQSPADERRLYRLVIGPYSSQQEATAAASTLSAEATALKPWVRTTKSLQ</sequence>
<dbReference type="OrthoDB" id="8561742at2"/>
<dbReference type="SUPFAM" id="SSF110997">
    <property type="entry name" value="Sporulation related repeat"/>
    <property type="match status" value="1"/>
</dbReference>
<dbReference type="PANTHER" id="PTHR45011:SF1">
    <property type="entry name" value="DAP3-BINDING CELL DEATH ENHANCER 1"/>
    <property type="match status" value="1"/>
</dbReference>
<dbReference type="SMART" id="SM00671">
    <property type="entry name" value="SEL1"/>
    <property type="match status" value="1"/>
</dbReference>
<dbReference type="PANTHER" id="PTHR45011">
    <property type="entry name" value="DAP3-BINDING CELL DEATH ENHANCER 1"/>
    <property type="match status" value="1"/>
</dbReference>
<feature type="signal peptide" evidence="1">
    <location>
        <begin position="1"/>
        <end position="27"/>
    </location>
</feature>
<dbReference type="KEGG" id="halc:EY643_02595"/>
<proteinExistence type="predicted"/>
<dbReference type="Pfam" id="PF08238">
    <property type="entry name" value="Sel1"/>
    <property type="match status" value="2"/>
</dbReference>
<feature type="domain" description="SPOR" evidence="2">
    <location>
        <begin position="149"/>
        <end position="229"/>
    </location>
</feature>
<keyword evidence="4" id="KW-1185">Reference proteome</keyword>
<keyword evidence="1" id="KW-0732">Signal</keyword>
<gene>
    <name evidence="3" type="ORF">EY643_02595</name>
</gene>
<evidence type="ECO:0000256" key="1">
    <source>
        <dbReference type="SAM" id="SignalP"/>
    </source>
</evidence>
<dbReference type="PROSITE" id="PS51724">
    <property type="entry name" value="SPOR"/>
    <property type="match status" value="1"/>
</dbReference>
<organism evidence="3 4">
    <name type="scientific">Halioglobus maricola</name>
    <dbReference type="NCBI Taxonomy" id="2601894"/>
    <lineage>
        <taxon>Bacteria</taxon>
        <taxon>Pseudomonadati</taxon>
        <taxon>Pseudomonadota</taxon>
        <taxon>Gammaproteobacteria</taxon>
        <taxon>Cellvibrionales</taxon>
        <taxon>Halieaceae</taxon>
        <taxon>Halioglobus</taxon>
    </lineage>
</organism>
<dbReference type="InterPro" id="IPR006597">
    <property type="entry name" value="Sel1-like"/>
</dbReference>
<feature type="chain" id="PRO_5024884949" description="SPOR domain-containing protein" evidence="1">
    <location>
        <begin position="28"/>
        <end position="234"/>
    </location>
</feature>
<dbReference type="Pfam" id="PF05036">
    <property type="entry name" value="SPOR"/>
    <property type="match status" value="1"/>
</dbReference>
<reference evidence="3 4" key="1">
    <citation type="submission" date="2019-02" db="EMBL/GenBank/DDBJ databases">
        <authorList>
            <person name="Li S.-H."/>
        </authorList>
    </citation>
    <scope>NUCLEOTIDE SEQUENCE [LARGE SCALE GENOMIC DNA]</scope>
    <source>
        <strain evidence="3 4">IMCC14385</strain>
    </source>
</reference>
<dbReference type="EMBL" id="CP036422">
    <property type="protein sequence ID" value="QFU74631.1"/>
    <property type="molecule type" value="Genomic_DNA"/>
</dbReference>
<dbReference type="Gene3D" id="1.25.40.10">
    <property type="entry name" value="Tetratricopeptide repeat domain"/>
    <property type="match status" value="1"/>
</dbReference>
<evidence type="ECO:0000313" key="3">
    <source>
        <dbReference type="EMBL" id="QFU74631.1"/>
    </source>
</evidence>
<evidence type="ECO:0000313" key="4">
    <source>
        <dbReference type="Proteomes" id="UP000326287"/>
    </source>
</evidence>